<dbReference type="HOGENOM" id="CLU_1408938_0_0_1"/>
<proteinExistence type="predicted"/>
<keyword evidence="1 3" id="KW-0853">WD repeat</keyword>
<accession>A0A0C3BST7</accession>
<dbReference type="AlphaFoldDB" id="A0A0C3BST7"/>
<reference evidence="4 5" key="1">
    <citation type="submission" date="2014-04" db="EMBL/GenBank/DDBJ databases">
        <authorList>
            <consortium name="DOE Joint Genome Institute"/>
            <person name="Kuo A."/>
            <person name="Gay G."/>
            <person name="Dore J."/>
            <person name="Kohler A."/>
            <person name="Nagy L.G."/>
            <person name="Floudas D."/>
            <person name="Copeland A."/>
            <person name="Barry K.W."/>
            <person name="Cichocki N."/>
            <person name="Veneault-Fourrey C."/>
            <person name="LaButti K."/>
            <person name="Lindquist E.A."/>
            <person name="Lipzen A."/>
            <person name="Lundell T."/>
            <person name="Morin E."/>
            <person name="Murat C."/>
            <person name="Sun H."/>
            <person name="Tunlid A."/>
            <person name="Henrissat B."/>
            <person name="Grigoriev I.V."/>
            <person name="Hibbett D.S."/>
            <person name="Martin F."/>
            <person name="Nordberg H.P."/>
            <person name="Cantor M.N."/>
            <person name="Hua S.X."/>
        </authorList>
    </citation>
    <scope>NUCLEOTIDE SEQUENCE [LARGE SCALE GENOMIC DNA]</scope>
    <source>
        <strain evidence="5">h7</strain>
    </source>
</reference>
<evidence type="ECO:0000256" key="1">
    <source>
        <dbReference type="ARBA" id="ARBA00022574"/>
    </source>
</evidence>
<dbReference type="STRING" id="686832.A0A0C3BST7"/>
<dbReference type="SUPFAM" id="SSF50978">
    <property type="entry name" value="WD40 repeat-like"/>
    <property type="match status" value="1"/>
</dbReference>
<dbReference type="InterPro" id="IPR036322">
    <property type="entry name" value="WD40_repeat_dom_sf"/>
</dbReference>
<evidence type="ECO:0000256" key="2">
    <source>
        <dbReference type="ARBA" id="ARBA00022737"/>
    </source>
</evidence>
<evidence type="ECO:0000313" key="4">
    <source>
        <dbReference type="EMBL" id="KIM35109.1"/>
    </source>
</evidence>
<dbReference type="PROSITE" id="PS50082">
    <property type="entry name" value="WD_REPEATS_2"/>
    <property type="match status" value="1"/>
</dbReference>
<dbReference type="EMBL" id="KN831830">
    <property type="protein sequence ID" value="KIM35109.1"/>
    <property type="molecule type" value="Genomic_DNA"/>
</dbReference>
<dbReference type="SMART" id="SM00320">
    <property type="entry name" value="WD40"/>
    <property type="match status" value="2"/>
</dbReference>
<keyword evidence="2" id="KW-0677">Repeat</keyword>
<dbReference type="OrthoDB" id="3238562at2759"/>
<dbReference type="InterPro" id="IPR015943">
    <property type="entry name" value="WD40/YVTN_repeat-like_dom_sf"/>
</dbReference>
<gene>
    <name evidence="4" type="ORF">M413DRAFT_14714</name>
</gene>
<dbReference type="Gene3D" id="2.130.10.10">
    <property type="entry name" value="YVTN repeat-like/Quinoprotein amine dehydrogenase"/>
    <property type="match status" value="1"/>
</dbReference>
<dbReference type="PROSITE" id="PS50294">
    <property type="entry name" value="WD_REPEATS_REGION"/>
    <property type="match status" value="1"/>
</dbReference>
<protein>
    <submittedName>
        <fullName evidence="4">Uncharacterized protein</fullName>
    </submittedName>
</protein>
<organism evidence="4 5">
    <name type="scientific">Hebeloma cylindrosporum</name>
    <dbReference type="NCBI Taxonomy" id="76867"/>
    <lineage>
        <taxon>Eukaryota</taxon>
        <taxon>Fungi</taxon>
        <taxon>Dikarya</taxon>
        <taxon>Basidiomycota</taxon>
        <taxon>Agaricomycotina</taxon>
        <taxon>Agaricomycetes</taxon>
        <taxon>Agaricomycetidae</taxon>
        <taxon>Agaricales</taxon>
        <taxon>Agaricineae</taxon>
        <taxon>Hymenogastraceae</taxon>
        <taxon>Hebeloma</taxon>
    </lineage>
</organism>
<keyword evidence="5" id="KW-1185">Reference proteome</keyword>
<sequence length="193" mass="21749">MSFMQQRPRDGEYKLYIRLSGTSGPINSLAFAPDAKFLASGGDDQKVRVWDISCKQIYQVIGDDLERWGQITCVLWLTTTSDTICFGTARGLVLIYQRTKEADQFKEVSSTAVLPFNEPVEGMDYDRSKGRLALTSHTGRIKLFQIEKNGTLLALWSKNWNEIQEARGVIPRSIRFTEKGENVAIFGLESGVM</sequence>
<dbReference type="Proteomes" id="UP000053424">
    <property type="component" value="Unassembled WGS sequence"/>
</dbReference>
<feature type="repeat" description="WD" evidence="3">
    <location>
        <begin position="19"/>
        <end position="60"/>
    </location>
</feature>
<evidence type="ECO:0000313" key="5">
    <source>
        <dbReference type="Proteomes" id="UP000053424"/>
    </source>
</evidence>
<dbReference type="Pfam" id="PF00400">
    <property type="entry name" value="WD40"/>
    <property type="match status" value="1"/>
</dbReference>
<reference evidence="5" key="2">
    <citation type="submission" date="2015-01" db="EMBL/GenBank/DDBJ databases">
        <title>Evolutionary Origins and Diversification of the Mycorrhizal Mutualists.</title>
        <authorList>
            <consortium name="DOE Joint Genome Institute"/>
            <consortium name="Mycorrhizal Genomics Consortium"/>
            <person name="Kohler A."/>
            <person name="Kuo A."/>
            <person name="Nagy L.G."/>
            <person name="Floudas D."/>
            <person name="Copeland A."/>
            <person name="Barry K.W."/>
            <person name="Cichocki N."/>
            <person name="Veneault-Fourrey C."/>
            <person name="LaButti K."/>
            <person name="Lindquist E.A."/>
            <person name="Lipzen A."/>
            <person name="Lundell T."/>
            <person name="Morin E."/>
            <person name="Murat C."/>
            <person name="Riley R."/>
            <person name="Ohm R."/>
            <person name="Sun H."/>
            <person name="Tunlid A."/>
            <person name="Henrissat B."/>
            <person name="Grigoriev I.V."/>
            <person name="Hibbett D.S."/>
            <person name="Martin F."/>
        </authorList>
    </citation>
    <scope>NUCLEOTIDE SEQUENCE [LARGE SCALE GENOMIC DNA]</scope>
    <source>
        <strain evidence="5">h7</strain>
    </source>
</reference>
<name>A0A0C3BST7_HEBCY</name>
<dbReference type="InterPro" id="IPR019775">
    <property type="entry name" value="WD40_repeat_CS"/>
</dbReference>
<evidence type="ECO:0000256" key="3">
    <source>
        <dbReference type="PROSITE-ProRule" id="PRU00221"/>
    </source>
</evidence>
<dbReference type="InterPro" id="IPR001680">
    <property type="entry name" value="WD40_rpt"/>
</dbReference>
<dbReference type="PROSITE" id="PS00678">
    <property type="entry name" value="WD_REPEATS_1"/>
    <property type="match status" value="1"/>
</dbReference>